<proteinExistence type="predicted"/>
<evidence type="ECO:0000313" key="1">
    <source>
        <dbReference type="EMBL" id="GBP33587.1"/>
    </source>
</evidence>
<protein>
    <submittedName>
        <fullName evidence="1">Uncharacterized protein</fullName>
    </submittedName>
</protein>
<gene>
    <name evidence="1" type="ORF">EVAR_32085_1</name>
</gene>
<dbReference type="AlphaFoldDB" id="A0A4C1V5Q6"/>
<evidence type="ECO:0000313" key="2">
    <source>
        <dbReference type="Proteomes" id="UP000299102"/>
    </source>
</evidence>
<reference evidence="1 2" key="1">
    <citation type="journal article" date="2019" name="Commun. Biol.">
        <title>The bagworm genome reveals a unique fibroin gene that provides high tensile strength.</title>
        <authorList>
            <person name="Kono N."/>
            <person name="Nakamura H."/>
            <person name="Ohtoshi R."/>
            <person name="Tomita M."/>
            <person name="Numata K."/>
            <person name="Arakawa K."/>
        </authorList>
    </citation>
    <scope>NUCLEOTIDE SEQUENCE [LARGE SCALE GENOMIC DNA]</scope>
</reference>
<dbReference type="EMBL" id="BGZK01000276">
    <property type="protein sequence ID" value="GBP33587.1"/>
    <property type="molecule type" value="Genomic_DNA"/>
</dbReference>
<dbReference type="Proteomes" id="UP000299102">
    <property type="component" value="Unassembled WGS sequence"/>
</dbReference>
<comment type="caution">
    <text evidence="1">The sequence shown here is derived from an EMBL/GenBank/DDBJ whole genome shotgun (WGS) entry which is preliminary data.</text>
</comment>
<name>A0A4C1V5Q6_EUMVA</name>
<organism evidence="1 2">
    <name type="scientific">Eumeta variegata</name>
    <name type="common">Bagworm moth</name>
    <name type="synonym">Eumeta japonica</name>
    <dbReference type="NCBI Taxonomy" id="151549"/>
    <lineage>
        <taxon>Eukaryota</taxon>
        <taxon>Metazoa</taxon>
        <taxon>Ecdysozoa</taxon>
        <taxon>Arthropoda</taxon>
        <taxon>Hexapoda</taxon>
        <taxon>Insecta</taxon>
        <taxon>Pterygota</taxon>
        <taxon>Neoptera</taxon>
        <taxon>Endopterygota</taxon>
        <taxon>Lepidoptera</taxon>
        <taxon>Glossata</taxon>
        <taxon>Ditrysia</taxon>
        <taxon>Tineoidea</taxon>
        <taxon>Psychidae</taxon>
        <taxon>Oiketicinae</taxon>
        <taxon>Eumeta</taxon>
    </lineage>
</organism>
<sequence length="101" mass="11177">MSAPSISCSSVMDLRAGAGGRRASRRRSLKFSCCEIKRAHYNCEDTSFGNIRVEISDSLPSNHCPTFLDFQKRSLHSNAQSCDEAKFAQQSAATFENAIRN</sequence>
<keyword evidence="2" id="KW-1185">Reference proteome</keyword>
<accession>A0A4C1V5Q6</accession>